<sequence length="199" mass="21946">MSEAVKFCRGCRRDVLLTGFARDSNRGDGLQPRCRECVSVYGAERYRMSQAAKGKVVRSKADVPVGHKLCRQCGEIKPHDDWHRNATASDGLATCCKTCKKAQGRAGHLKRQYGITEAERDRMIAAQSGVCVICQEGPAEHVDHDHQTGKVRGVLCFSCNAALGQFKDRPDVIRRAAAYVEGNLWNPTLVAQGVYRLPS</sequence>
<dbReference type="Gene3D" id="3.40.1800.10">
    <property type="entry name" value="His-Me finger endonucleases"/>
    <property type="match status" value="1"/>
</dbReference>
<proteinExistence type="predicted"/>
<keyword evidence="1" id="KW-0540">Nuclease</keyword>
<dbReference type="EMBL" id="JAWJZF010000293">
    <property type="protein sequence ID" value="MDX2292203.1"/>
    <property type="molecule type" value="Genomic_DNA"/>
</dbReference>
<dbReference type="Pfam" id="PF02945">
    <property type="entry name" value="Endonuclease_7"/>
    <property type="match status" value="1"/>
</dbReference>
<dbReference type="RefSeq" id="WP_319008717.1">
    <property type="nucleotide sequence ID" value="NZ_JAWJZF010000293.1"/>
</dbReference>
<keyword evidence="1" id="KW-0255">Endonuclease</keyword>
<reference evidence="1 2" key="1">
    <citation type="submission" date="2023-10" db="EMBL/GenBank/DDBJ databases">
        <authorList>
            <person name="Wang X.X."/>
        </authorList>
    </citation>
    <scope>NUCLEOTIDE SEQUENCE [LARGE SCALE GENOMIC DNA]</scope>
    <source>
        <strain evidence="1 2">NBRC 12816</strain>
    </source>
</reference>
<dbReference type="InterPro" id="IPR004211">
    <property type="entry name" value="Endonuclease_7"/>
</dbReference>
<comment type="caution">
    <text evidence="1">The sequence shown here is derived from an EMBL/GenBank/DDBJ whole genome shotgun (WGS) entry which is preliminary data.</text>
</comment>
<protein>
    <submittedName>
        <fullName evidence="1">Endonuclease VII domain-containing protein</fullName>
    </submittedName>
</protein>
<keyword evidence="1" id="KW-0378">Hydrolase</keyword>
<name>A0ABU4K384_9ACTN</name>
<evidence type="ECO:0000313" key="2">
    <source>
        <dbReference type="Proteomes" id="UP001278571"/>
    </source>
</evidence>
<accession>A0ABU4K384</accession>
<dbReference type="SUPFAM" id="SSF54060">
    <property type="entry name" value="His-Me finger endonucleases"/>
    <property type="match status" value="1"/>
</dbReference>
<organism evidence="1 2">
    <name type="scientific">Streptomyces roseolus</name>
    <dbReference type="NCBI Taxonomy" id="67358"/>
    <lineage>
        <taxon>Bacteria</taxon>
        <taxon>Bacillati</taxon>
        <taxon>Actinomycetota</taxon>
        <taxon>Actinomycetes</taxon>
        <taxon>Kitasatosporales</taxon>
        <taxon>Streptomycetaceae</taxon>
        <taxon>Streptomyces</taxon>
    </lineage>
</organism>
<evidence type="ECO:0000313" key="1">
    <source>
        <dbReference type="EMBL" id="MDX2292203.1"/>
    </source>
</evidence>
<keyword evidence="2" id="KW-1185">Reference proteome</keyword>
<dbReference type="GO" id="GO:0004519">
    <property type="term" value="F:endonuclease activity"/>
    <property type="evidence" value="ECO:0007669"/>
    <property type="project" value="UniProtKB-KW"/>
</dbReference>
<gene>
    <name evidence="1" type="ORF">R2363_08465</name>
</gene>
<dbReference type="InterPro" id="IPR044925">
    <property type="entry name" value="His-Me_finger_sf"/>
</dbReference>
<dbReference type="Proteomes" id="UP001278571">
    <property type="component" value="Unassembled WGS sequence"/>
</dbReference>
<dbReference type="InterPro" id="IPR038563">
    <property type="entry name" value="Endonuclease_7_sf"/>
</dbReference>